<keyword evidence="3" id="KW-1185">Reference proteome</keyword>
<sequence length="260" mass="29057">MAAANADALSVSMLVTELDKQHASINADMAAVIQNSLAPIQTSIDCNRETVDTVGGQLTALEALVSGNSDQITTAEEAIEKLKTENAALVDKIDDLENQARRVNLRIVGVPEGIKDGADPTKFVADMLEEITGEGVFDKPPEIERTHCALAPKPKQGQPPRTFIFRFHRFSDKEWVLRWAREHKLRFHWKALRMYPDLSAILSKKRAAFNTIKAALYQKGIRFRLMHPVRLRVSFGGETLTFDTPTEAHSFYDQQIKNSG</sequence>
<dbReference type="Gene3D" id="3.30.70.1820">
    <property type="entry name" value="L1 transposable element, RRM domain"/>
    <property type="match status" value="1"/>
</dbReference>
<dbReference type="AlphaFoldDB" id="A0AAD7WGP2"/>
<evidence type="ECO:0000313" key="3">
    <source>
        <dbReference type="Proteomes" id="UP001221898"/>
    </source>
</evidence>
<comment type="caution">
    <text evidence="2">The sequence shown here is derived from an EMBL/GenBank/DDBJ whole genome shotgun (WGS) entry which is preliminary data.</text>
</comment>
<accession>A0AAD7WGP2</accession>
<dbReference type="PANTHER" id="PTHR11505">
    <property type="entry name" value="L1 TRANSPOSABLE ELEMENT-RELATED"/>
    <property type="match status" value="1"/>
</dbReference>
<evidence type="ECO:0008006" key="4">
    <source>
        <dbReference type="Google" id="ProtNLM"/>
    </source>
</evidence>
<dbReference type="EMBL" id="JAINUG010000111">
    <property type="protein sequence ID" value="KAJ8395955.1"/>
    <property type="molecule type" value="Genomic_DNA"/>
</dbReference>
<organism evidence="2 3">
    <name type="scientific">Aldrovandia affinis</name>
    <dbReference type="NCBI Taxonomy" id="143900"/>
    <lineage>
        <taxon>Eukaryota</taxon>
        <taxon>Metazoa</taxon>
        <taxon>Chordata</taxon>
        <taxon>Craniata</taxon>
        <taxon>Vertebrata</taxon>
        <taxon>Euteleostomi</taxon>
        <taxon>Actinopterygii</taxon>
        <taxon>Neopterygii</taxon>
        <taxon>Teleostei</taxon>
        <taxon>Notacanthiformes</taxon>
        <taxon>Halosauridae</taxon>
        <taxon>Aldrovandia</taxon>
    </lineage>
</organism>
<name>A0AAD7WGP2_9TELE</name>
<dbReference type="Proteomes" id="UP001221898">
    <property type="component" value="Unassembled WGS sequence"/>
</dbReference>
<evidence type="ECO:0000313" key="2">
    <source>
        <dbReference type="EMBL" id="KAJ8395955.1"/>
    </source>
</evidence>
<keyword evidence="1" id="KW-0175">Coiled coil</keyword>
<gene>
    <name evidence="2" type="ORF">AAFF_G00026630</name>
</gene>
<protein>
    <recommendedName>
        <fullName evidence="4">LINE-1 type transposase domain-containing 1</fullName>
    </recommendedName>
</protein>
<evidence type="ECO:0000256" key="1">
    <source>
        <dbReference type="SAM" id="Coils"/>
    </source>
</evidence>
<feature type="coiled-coil region" evidence="1">
    <location>
        <begin position="72"/>
        <end position="106"/>
    </location>
</feature>
<reference evidence="2" key="1">
    <citation type="journal article" date="2023" name="Science">
        <title>Genome structures resolve the early diversification of teleost fishes.</title>
        <authorList>
            <person name="Parey E."/>
            <person name="Louis A."/>
            <person name="Montfort J."/>
            <person name="Bouchez O."/>
            <person name="Roques C."/>
            <person name="Iampietro C."/>
            <person name="Lluch J."/>
            <person name="Castinel A."/>
            <person name="Donnadieu C."/>
            <person name="Desvignes T."/>
            <person name="Floi Bucao C."/>
            <person name="Jouanno E."/>
            <person name="Wen M."/>
            <person name="Mejri S."/>
            <person name="Dirks R."/>
            <person name="Jansen H."/>
            <person name="Henkel C."/>
            <person name="Chen W.J."/>
            <person name="Zahm M."/>
            <person name="Cabau C."/>
            <person name="Klopp C."/>
            <person name="Thompson A.W."/>
            <person name="Robinson-Rechavi M."/>
            <person name="Braasch I."/>
            <person name="Lecointre G."/>
            <person name="Bobe J."/>
            <person name="Postlethwait J.H."/>
            <person name="Berthelot C."/>
            <person name="Roest Crollius H."/>
            <person name="Guiguen Y."/>
        </authorList>
    </citation>
    <scope>NUCLEOTIDE SEQUENCE</scope>
    <source>
        <strain evidence="2">NC1722</strain>
    </source>
</reference>
<proteinExistence type="predicted"/>
<dbReference type="InterPro" id="IPR004244">
    <property type="entry name" value="Transposase_22"/>
</dbReference>